<dbReference type="EMBL" id="JAVREZ010000002">
    <property type="protein sequence ID" value="MDT0479832.1"/>
    <property type="molecule type" value="Genomic_DNA"/>
</dbReference>
<sequence>MNHGPDDLSSTGEFDSDELALRRMLQQAVQEMEPRDGTLDHLRKAVPARRARKRQAVVGMAAAALFFGTAIPAVVHVSSTGTSANTSNAGHASQTQGGAGQGKEEEGGESTSGGSAGKPEDKGKGESKDADKGKSAGASTGASSGTDPSTSTAASAAVCTAVQLGTPTATTAVPDASGTVYGTFHITNGSTAACTVSGPGIVTPAAQGAADASKISALRHVSGDVASAGLPDPSQEVAQLLLQPGSSYDVKFAWVPTETCPTSEPSTDPSPDPTTSPDASSSEGSSTGGDTGTSTQLLTEDGTTDGSVLVTNTAEGGGPSVSTTVSNACAGVVYWTGLLTSS</sequence>
<keyword evidence="4" id="KW-1185">Reference proteome</keyword>
<feature type="compositionally biased region" description="Basic and acidic residues" evidence="1">
    <location>
        <begin position="118"/>
        <end position="134"/>
    </location>
</feature>
<feature type="transmembrane region" description="Helical" evidence="2">
    <location>
        <begin position="56"/>
        <end position="75"/>
    </location>
</feature>
<gene>
    <name evidence="3" type="ORF">RNB18_06565</name>
</gene>
<evidence type="ECO:0000313" key="4">
    <source>
        <dbReference type="Proteomes" id="UP001183824"/>
    </source>
</evidence>
<accession>A0ABU2V4H1</accession>
<feature type="compositionally biased region" description="Low complexity" evidence="1">
    <location>
        <begin position="81"/>
        <end position="96"/>
    </location>
</feature>
<keyword evidence="2" id="KW-1133">Transmembrane helix</keyword>
<name>A0ABU2V4H1_9ACTN</name>
<feature type="compositionally biased region" description="Low complexity" evidence="1">
    <location>
        <begin position="135"/>
        <end position="151"/>
    </location>
</feature>
<feature type="compositionally biased region" description="Low complexity" evidence="1">
    <location>
        <begin position="258"/>
        <end position="267"/>
    </location>
</feature>
<feature type="region of interest" description="Disordered" evidence="1">
    <location>
        <begin position="258"/>
        <end position="325"/>
    </location>
</feature>
<proteinExistence type="predicted"/>
<evidence type="ECO:0008006" key="5">
    <source>
        <dbReference type="Google" id="ProtNLM"/>
    </source>
</evidence>
<reference evidence="4" key="1">
    <citation type="submission" date="2023-07" db="EMBL/GenBank/DDBJ databases">
        <title>30 novel species of actinomycetes from the DSMZ collection.</title>
        <authorList>
            <person name="Nouioui I."/>
        </authorList>
    </citation>
    <scope>NUCLEOTIDE SEQUENCE [LARGE SCALE GENOMIC DNA]</scope>
    <source>
        <strain evidence="4">DSM 41640</strain>
    </source>
</reference>
<feature type="compositionally biased region" description="Polar residues" evidence="1">
    <location>
        <begin position="304"/>
        <end position="325"/>
    </location>
</feature>
<keyword evidence="2" id="KW-0472">Membrane</keyword>
<dbReference type="Proteomes" id="UP001183824">
    <property type="component" value="Unassembled WGS sequence"/>
</dbReference>
<evidence type="ECO:0000256" key="2">
    <source>
        <dbReference type="SAM" id="Phobius"/>
    </source>
</evidence>
<dbReference type="RefSeq" id="WP_311713199.1">
    <property type="nucleotide sequence ID" value="NZ_JAVREZ010000002.1"/>
</dbReference>
<evidence type="ECO:0000313" key="3">
    <source>
        <dbReference type="EMBL" id="MDT0479832.1"/>
    </source>
</evidence>
<evidence type="ECO:0000256" key="1">
    <source>
        <dbReference type="SAM" id="MobiDB-lite"/>
    </source>
</evidence>
<feature type="region of interest" description="Disordered" evidence="1">
    <location>
        <begin position="81"/>
        <end position="151"/>
    </location>
</feature>
<feature type="compositionally biased region" description="Low complexity" evidence="1">
    <location>
        <begin position="275"/>
        <end position="285"/>
    </location>
</feature>
<protein>
    <recommendedName>
        <fullName evidence="5">DUF4232 domain-containing protein</fullName>
    </recommendedName>
</protein>
<keyword evidence="2" id="KW-0812">Transmembrane</keyword>
<organism evidence="3 4">
    <name type="scientific">Streptomyces doebereineriae</name>
    <dbReference type="NCBI Taxonomy" id="3075528"/>
    <lineage>
        <taxon>Bacteria</taxon>
        <taxon>Bacillati</taxon>
        <taxon>Actinomycetota</taxon>
        <taxon>Actinomycetes</taxon>
        <taxon>Kitasatosporales</taxon>
        <taxon>Streptomycetaceae</taxon>
        <taxon>Streptomyces</taxon>
    </lineage>
</organism>
<comment type="caution">
    <text evidence="3">The sequence shown here is derived from an EMBL/GenBank/DDBJ whole genome shotgun (WGS) entry which is preliminary data.</text>
</comment>